<keyword evidence="3" id="KW-0479">Metal-binding</keyword>
<dbReference type="InterPro" id="IPR002403">
    <property type="entry name" value="Cyt_P450_E_grp-IV"/>
</dbReference>
<reference evidence="5 6" key="1">
    <citation type="submission" date="2024-09" db="EMBL/GenBank/DDBJ databases">
        <title>Rethinking Asexuality: The Enigmatic Case of Functional Sexual Genes in Lepraria (Stereocaulaceae).</title>
        <authorList>
            <person name="Doellman M."/>
            <person name="Sun Y."/>
            <person name="Barcenas-Pena A."/>
            <person name="Lumbsch H.T."/>
            <person name="Grewe F."/>
        </authorList>
    </citation>
    <scope>NUCLEOTIDE SEQUENCE [LARGE SCALE GENOMIC DNA]</scope>
    <source>
        <strain evidence="5 6">Grewe 0041</strain>
    </source>
</reference>
<organism evidence="5 6">
    <name type="scientific">Lepraria finkii</name>
    <dbReference type="NCBI Taxonomy" id="1340010"/>
    <lineage>
        <taxon>Eukaryota</taxon>
        <taxon>Fungi</taxon>
        <taxon>Dikarya</taxon>
        <taxon>Ascomycota</taxon>
        <taxon>Pezizomycotina</taxon>
        <taxon>Lecanoromycetes</taxon>
        <taxon>OSLEUM clade</taxon>
        <taxon>Lecanoromycetidae</taxon>
        <taxon>Lecanorales</taxon>
        <taxon>Lecanorineae</taxon>
        <taxon>Stereocaulaceae</taxon>
        <taxon>Lepraria</taxon>
    </lineage>
</organism>
<protein>
    <recommendedName>
        <fullName evidence="7">Cytochrome P450</fullName>
    </recommendedName>
</protein>
<evidence type="ECO:0000313" key="6">
    <source>
        <dbReference type="Proteomes" id="UP001590951"/>
    </source>
</evidence>
<dbReference type="SUPFAM" id="SSF48264">
    <property type="entry name" value="Cytochrome P450"/>
    <property type="match status" value="1"/>
</dbReference>
<evidence type="ECO:0000256" key="1">
    <source>
        <dbReference type="ARBA" id="ARBA00001971"/>
    </source>
</evidence>
<dbReference type="PANTHER" id="PTHR24305:SF172">
    <property type="entry name" value="P450, PUTATIVE (EUROFUNG)-RELATED"/>
    <property type="match status" value="1"/>
</dbReference>
<dbReference type="SUPFAM" id="SSF56784">
    <property type="entry name" value="HAD-like"/>
    <property type="match status" value="1"/>
</dbReference>
<keyword evidence="6" id="KW-1185">Reference proteome</keyword>
<dbReference type="InterPro" id="IPR003337">
    <property type="entry name" value="Trehalose_PPase"/>
</dbReference>
<dbReference type="InterPro" id="IPR050121">
    <property type="entry name" value="Cytochrome_P450_monoxygenase"/>
</dbReference>
<dbReference type="Pfam" id="PF02358">
    <property type="entry name" value="Trehalose_PPase"/>
    <property type="match status" value="1"/>
</dbReference>
<evidence type="ECO:0008006" key="7">
    <source>
        <dbReference type="Google" id="ProtNLM"/>
    </source>
</evidence>
<evidence type="ECO:0000313" key="5">
    <source>
        <dbReference type="EMBL" id="KAL2047787.1"/>
    </source>
</evidence>
<evidence type="ECO:0000256" key="2">
    <source>
        <dbReference type="ARBA" id="ARBA00010617"/>
    </source>
</evidence>
<keyword evidence="4" id="KW-0408">Iron</keyword>
<dbReference type="Proteomes" id="UP001590951">
    <property type="component" value="Unassembled WGS sequence"/>
</dbReference>
<name>A0ABR4APW6_9LECA</name>
<dbReference type="EMBL" id="JBHFEH010000094">
    <property type="protein sequence ID" value="KAL2047787.1"/>
    <property type="molecule type" value="Genomic_DNA"/>
</dbReference>
<dbReference type="InterPro" id="IPR001128">
    <property type="entry name" value="Cyt_P450"/>
</dbReference>
<dbReference type="PANTHER" id="PTHR24305">
    <property type="entry name" value="CYTOCHROME P450"/>
    <property type="match status" value="1"/>
</dbReference>
<sequence length="240" mass="27198">MRLGLVAEHEAFMRYPGSKDWLNKCESTDMNWKEHIESKTKDYMGTVPGSFIERKATALVWHFRNVDTSYARRGQSDKLRKILEKTISIRWPVDITSGKCVVEAYLQSSPVVSNSWSNNTVLIPYLKACLDESVRLNAPIGFGLPRRMLVEGSIIAGNRIPCGVTISAPVYTIQRNETLFKDASKYVPERSLSENPGTTEENRSLKYYYLPFSLGGWACIGRNLAYMQMSSRHFCFGAGF</sequence>
<comment type="similarity">
    <text evidence="2">Belongs to the cytochrome P450 family.</text>
</comment>
<comment type="caution">
    <text evidence="5">The sequence shown here is derived from an EMBL/GenBank/DDBJ whole genome shotgun (WGS) entry which is preliminary data.</text>
</comment>
<dbReference type="Gene3D" id="1.10.630.10">
    <property type="entry name" value="Cytochrome P450"/>
    <property type="match status" value="1"/>
</dbReference>
<comment type="cofactor">
    <cofactor evidence="1">
        <name>heme</name>
        <dbReference type="ChEBI" id="CHEBI:30413"/>
    </cofactor>
</comment>
<evidence type="ECO:0000256" key="3">
    <source>
        <dbReference type="ARBA" id="ARBA00022723"/>
    </source>
</evidence>
<dbReference type="Pfam" id="PF00067">
    <property type="entry name" value="p450"/>
    <property type="match status" value="1"/>
</dbReference>
<dbReference type="PRINTS" id="PR00465">
    <property type="entry name" value="EP450IV"/>
</dbReference>
<accession>A0ABR4APW6</accession>
<evidence type="ECO:0000256" key="4">
    <source>
        <dbReference type="ARBA" id="ARBA00023004"/>
    </source>
</evidence>
<gene>
    <name evidence="5" type="ORF">ABVK25_011337</name>
</gene>
<dbReference type="InterPro" id="IPR036412">
    <property type="entry name" value="HAD-like_sf"/>
</dbReference>
<proteinExistence type="inferred from homology"/>
<dbReference type="InterPro" id="IPR036396">
    <property type="entry name" value="Cyt_P450_sf"/>
</dbReference>